<protein>
    <submittedName>
        <fullName evidence="1">Uncharacterized protein</fullName>
    </submittedName>
</protein>
<sequence length="86" mass="9205">MVSEAPEGPDEEENGAIRVISGSIAIESMFYQRVGKVEADTLIEVDAAFILLNESLQTNTICVPDFVPNPLSNPGPVADVEDVRSS</sequence>
<reference evidence="1 2" key="1">
    <citation type="journal article" date="2023" name="G3 (Bethesda)">
        <title>A chromosome-length genome assembly and annotation of blackberry (Rubus argutus, cv. 'Hillquist').</title>
        <authorList>
            <person name="Bruna T."/>
            <person name="Aryal R."/>
            <person name="Dudchenko O."/>
            <person name="Sargent D.J."/>
            <person name="Mead D."/>
            <person name="Buti M."/>
            <person name="Cavallini A."/>
            <person name="Hytonen T."/>
            <person name="Andres J."/>
            <person name="Pham M."/>
            <person name="Weisz D."/>
            <person name="Mascagni F."/>
            <person name="Usai G."/>
            <person name="Natali L."/>
            <person name="Bassil N."/>
            <person name="Fernandez G.E."/>
            <person name="Lomsadze A."/>
            <person name="Armour M."/>
            <person name="Olukolu B."/>
            <person name="Poorten T."/>
            <person name="Britton C."/>
            <person name="Davik J."/>
            <person name="Ashrafi H."/>
            <person name="Aiden E.L."/>
            <person name="Borodovsky M."/>
            <person name="Worthington M."/>
        </authorList>
    </citation>
    <scope>NUCLEOTIDE SEQUENCE [LARGE SCALE GENOMIC DNA]</scope>
    <source>
        <strain evidence="1">PI 553951</strain>
    </source>
</reference>
<keyword evidence="2" id="KW-1185">Reference proteome</keyword>
<evidence type="ECO:0000313" key="2">
    <source>
        <dbReference type="Proteomes" id="UP001457282"/>
    </source>
</evidence>
<name>A0AAW1WV81_RUBAR</name>
<comment type="caution">
    <text evidence="1">The sequence shown here is derived from an EMBL/GenBank/DDBJ whole genome shotgun (WGS) entry which is preliminary data.</text>
</comment>
<organism evidence="1 2">
    <name type="scientific">Rubus argutus</name>
    <name type="common">Southern blackberry</name>
    <dbReference type="NCBI Taxonomy" id="59490"/>
    <lineage>
        <taxon>Eukaryota</taxon>
        <taxon>Viridiplantae</taxon>
        <taxon>Streptophyta</taxon>
        <taxon>Embryophyta</taxon>
        <taxon>Tracheophyta</taxon>
        <taxon>Spermatophyta</taxon>
        <taxon>Magnoliopsida</taxon>
        <taxon>eudicotyledons</taxon>
        <taxon>Gunneridae</taxon>
        <taxon>Pentapetalae</taxon>
        <taxon>rosids</taxon>
        <taxon>fabids</taxon>
        <taxon>Rosales</taxon>
        <taxon>Rosaceae</taxon>
        <taxon>Rosoideae</taxon>
        <taxon>Rosoideae incertae sedis</taxon>
        <taxon>Rubus</taxon>
    </lineage>
</organism>
<dbReference type="EMBL" id="JBEDUW010000005">
    <property type="protein sequence ID" value="KAK9928128.1"/>
    <property type="molecule type" value="Genomic_DNA"/>
</dbReference>
<accession>A0AAW1WV81</accession>
<evidence type="ECO:0000313" key="1">
    <source>
        <dbReference type="EMBL" id="KAK9928128.1"/>
    </source>
</evidence>
<dbReference type="Proteomes" id="UP001457282">
    <property type="component" value="Unassembled WGS sequence"/>
</dbReference>
<gene>
    <name evidence="1" type="ORF">M0R45_025280</name>
</gene>
<dbReference type="AlphaFoldDB" id="A0AAW1WV81"/>
<proteinExistence type="predicted"/>